<dbReference type="InterPro" id="IPR008930">
    <property type="entry name" value="Terpenoid_cyclase/PrenylTrfase"/>
</dbReference>
<evidence type="ECO:0000256" key="2">
    <source>
        <dbReference type="ARBA" id="ARBA00012702"/>
    </source>
</evidence>
<dbReference type="AlphaFoldDB" id="A0A9W8AQX2"/>
<comment type="subunit">
    <text evidence="9">Heterodimer of an alpha and a beta subunit.</text>
</comment>
<dbReference type="PANTHER" id="PTHR11774">
    <property type="entry name" value="GERANYLGERANYL TRANSFERASE TYPE BETA SUBUNIT"/>
    <property type="match status" value="1"/>
</dbReference>
<comment type="catalytic activity">
    <reaction evidence="9">
        <text>L-cysteinyl-[protein] + (2E,6E)-farnesyl diphosphate = S-(2E,6E)-farnesyl-L-cysteinyl-[protein] + diphosphate</text>
        <dbReference type="Rhea" id="RHEA:13345"/>
        <dbReference type="Rhea" id="RHEA-COMP:10131"/>
        <dbReference type="Rhea" id="RHEA-COMP:11535"/>
        <dbReference type="ChEBI" id="CHEBI:29950"/>
        <dbReference type="ChEBI" id="CHEBI:33019"/>
        <dbReference type="ChEBI" id="CHEBI:86019"/>
        <dbReference type="ChEBI" id="CHEBI:175763"/>
    </reaction>
</comment>
<dbReference type="EC" id="2.5.1.58" evidence="2 9"/>
<feature type="non-terminal residue" evidence="11">
    <location>
        <position position="280"/>
    </location>
</feature>
<dbReference type="GO" id="GO:0004660">
    <property type="term" value="F:protein farnesyltransferase activity"/>
    <property type="evidence" value="ECO:0007669"/>
    <property type="project" value="UniProtKB-UniRule"/>
</dbReference>
<dbReference type="InterPro" id="IPR001330">
    <property type="entry name" value="Prenyltrans"/>
</dbReference>
<comment type="function">
    <text evidence="9">Catalyzes the transfer of a farnesyl moiety from farnesyl diphosphate to a cysteine at the fourth position from the C-terminus of several proteins. The beta subunit is responsible for peptide-binding.</text>
</comment>
<evidence type="ECO:0000256" key="1">
    <source>
        <dbReference type="ARBA" id="ARBA00010497"/>
    </source>
</evidence>
<proteinExistence type="inferred from homology"/>
<dbReference type="EMBL" id="JANBPY010000429">
    <property type="protein sequence ID" value="KAJ1966904.1"/>
    <property type="molecule type" value="Genomic_DNA"/>
</dbReference>
<comment type="similarity">
    <text evidence="1 9">Belongs to the protein prenyltransferase subunit beta family.</text>
</comment>
<dbReference type="SUPFAM" id="SSF48239">
    <property type="entry name" value="Terpenoid cyclases/Protein prenyltransferases"/>
    <property type="match status" value="1"/>
</dbReference>
<keyword evidence="6 9" id="KW-0479">Metal-binding</keyword>
<evidence type="ECO:0000313" key="11">
    <source>
        <dbReference type="EMBL" id="KAJ1966904.1"/>
    </source>
</evidence>
<evidence type="ECO:0000256" key="8">
    <source>
        <dbReference type="ARBA" id="ARBA00022833"/>
    </source>
</evidence>
<keyword evidence="4 9" id="KW-0637">Prenyltransferase</keyword>
<dbReference type="GO" id="GO:0097354">
    <property type="term" value="P:prenylation"/>
    <property type="evidence" value="ECO:0007669"/>
    <property type="project" value="UniProtKB-UniRule"/>
</dbReference>
<evidence type="ECO:0000313" key="12">
    <source>
        <dbReference type="Proteomes" id="UP001150925"/>
    </source>
</evidence>
<evidence type="ECO:0000256" key="7">
    <source>
        <dbReference type="ARBA" id="ARBA00022737"/>
    </source>
</evidence>
<keyword evidence="8 9" id="KW-0862">Zinc</keyword>
<evidence type="ECO:0000259" key="10">
    <source>
        <dbReference type="Pfam" id="PF00432"/>
    </source>
</evidence>
<evidence type="ECO:0000256" key="5">
    <source>
        <dbReference type="ARBA" id="ARBA00022679"/>
    </source>
</evidence>
<dbReference type="GO" id="GO:0008270">
    <property type="term" value="F:zinc ion binding"/>
    <property type="evidence" value="ECO:0007669"/>
    <property type="project" value="UniProtKB-UniRule"/>
</dbReference>
<reference evidence="11" key="1">
    <citation type="submission" date="2022-07" db="EMBL/GenBank/DDBJ databases">
        <title>Phylogenomic reconstructions and comparative analyses of Kickxellomycotina fungi.</title>
        <authorList>
            <person name="Reynolds N.K."/>
            <person name="Stajich J.E."/>
            <person name="Barry K."/>
            <person name="Grigoriev I.V."/>
            <person name="Crous P."/>
            <person name="Smith M.E."/>
        </authorList>
    </citation>
    <scope>NUCLEOTIDE SEQUENCE</scope>
    <source>
        <strain evidence="11">RSA 1196</strain>
    </source>
</reference>
<dbReference type="CDD" id="cd02893">
    <property type="entry name" value="FTase"/>
    <property type="match status" value="1"/>
</dbReference>
<evidence type="ECO:0000256" key="6">
    <source>
        <dbReference type="ARBA" id="ARBA00022723"/>
    </source>
</evidence>
<dbReference type="InterPro" id="IPR045089">
    <property type="entry name" value="PGGT1B-like"/>
</dbReference>
<accession>A0A9W8AQX2</accession>
<name>A0A9W8AQX2_9FUNG</name>
<dbReference type="PANTHER" id="PTHR11774:SF6">
    <property type="entry name" value="PROTEIN FARNESYLTRANSFERASE SUBUNIT BETA"/>
    <property type="match status" value="1"/>
</dbReference>
<comment type="caution">
    <text evidence="11">The sequence shown here is derived from an EMBL/GenBank/DDBJ whole genome shotgun (WGS) entry which is preliminary data.</text>
</comment>
<evidence type="ECO:0000256" key="9">
    <source>
        <dbReference type="RuleBase" id="RU365056"/>
    </source>
</evidence>
<dbReference type="OrthoDB" id="10261146at2759"/>
<dbReference type="GO" id="GO:0005965">
    <property type="term" value="C:protein farnesyltransferase complex"/>
    <property type="evidence" value="ECO:0007669"/>
    <property type="project" value="UniProtKB-UniRule"/>
</dbReference>
<keyword evidence="12" id="KW-1185">Reference proteome</keyword>
<protein>
    <recommendedName>
        <fullName evidence="3 9">Protein farnesyltransferase subunit beta</fullName>
        <shortName evidence="9">FTase-beta</shortName>
        <ecNumber evidence="2 9">2.5.1.58</ecNumber>
    </recommendedName>
</protein>
<gene>
    <name evidence="11" type="ORF">IWQ62_002182</name>
</gene>
<dbReference type="Proteomes" id="UP001150925">
    <property type="component" value="Unassembled WGS sequence"/>
</dbReference>
<comment type="cofactor">
    <cofactor evidence="9">
        <name>Zn(2+)</name>
        <dbReference type="ChEBI" id="CHEBI:29105"/>
    </cofactor>
    <text evidence="9">Binds 1 zinc ion per subunit.</text>
</comment>
<evidence type="ECO:0000256" key="3">
    <source>
        <dbReference type="ARBA" id="ARBA00015798"/>
    </source>
</evidence>
<dbReference type="Gene3D" id="1.50.10.20">
    <property type="match status" value="1"/>
</dbReference>
<dbReference type="InterPro" id="IPR026872">
    <property type="entry name" value="FTB"/>
</dbReference>
<sequence>MTQKLTSFTTDDQCPTPTSVVQREVEEDIGRQFEYHLRDEYSNTPLPMGFSGTSELRTLANLALKRDQHLTFLYQVVHGVGSNMQTLDSGKPWFSYWLLNSLDMLGEPLTDTRKEQVVSTLDTMQNPDGGYGGPSQLSHLASTYAAVLALAVINSDRALGSINRSQLYQFLMRMKQPNGSFTAHVGGEVDVRGSYCAIVVAALTNLLTEELCENVAEFITRCQTYEGGLGGAPGVEAHGGYTYCGLATLEILGKTHLLNRPALVRWATARQMRYEGGFQG</sequence>
<evidence type="ECO:0000256" key="4">
    <source>
        <dbReference type="ARBA" id="ARBA00022602"/>
    </source>
</evidence>
<organism evidence="11 12">
    <name type="scientific">Dispira parvispora</name>
    <dbReference type="NCBI Taxonomy" id="1520584"/>
    <lineage>
        <taxon>Eukaryota</taxon>
        <taxon>Fungi</taxon>
        <taxon>Fungi incertae sedis</taxon>
        <taxon>Zoopagomycota</taxon>
        <taxon>Kickxellomycotina</taxon>
        <taxon>Dimargaritomycetes</taxon>
        <taxon>Dimargaritales</taxon>
        <taxon>Dimargaritaceae</taxon>
        <taxon>Dispira</taxon>
    </lineage>
</organism>
<keyword evidence="5 9" id="KW-0808">Transferase</keyword>
<dbReference type="Pfam" id="PF00432">
    <property type="entry name" value="Prenyltrans"/>
    <property type="match status" value="1"/>
</dbReference>
<feature type="domain" description="Prenyltransferase alpha-alpha toroid" evidence="10">
    <location>
        <begin position="64"/>
        <end position="280"/>
    </location>
</feature>
<keyword evidence="7" id="KW-0677">Repeat</keyword>